<accession>A0A0F9VM11</accession>
<organism evidence="1">
    <name type="scientific">marine sediment metagenome</name>
    <dbReference type="NCBI Taxonomy" id="412755"/>
    <lineage>
        <taxon>unclassified sequences</taxon>
        <taxon>metagenomes</taxon>
        <taxon>ecological metagenomes</taxon>
    </lineage>
</organism>
<comment type="caution">
    <text evidence="1">The sequence shown here is derived from an EMBL/GenBank/DDBJ whole genome shotgun (WGS) entry which is preliminary data.</text>
</comment>
<dbReference type="AlphaFoldDB" id="A0A0F9VM11"/>
<gene>
    <name evidence="1" type="ORF">LCGC14_0389480</name>
</gene>
<protein>
    <submittedName>
        <fullName evidence="1">Uncharacterized protein</fullName>
    </submittedName>
</protein>
<dbReference type="EMBL" id="LAZR01000324">
    <property type="protein sequence ID" value="KKN74531.1"/>
    <property type="molecule type" value="Genomic_DNA"/>
</dbReference>
<proteinExistence type="predicted"/>
<name>A0A0F9VM11_9ZZZZ</name>
<sequence length="79" mass="8707">MPKKPSDRHEVVPGPGAEQTPRAVLRAALAQADEMASILIIWEKSDGSAGMSWSKMLKRDLWWNVSNACARLYNILGQG</sequence>
<reference evidence="1" key="1">
    <citation type="journal article" date="2015" name="Nature">
        <title>Complex archaea that bridge the gap between prokaryotes and eukaryotes.</title>
        <authorList>
            <person name="Spang A."/>
            <person name="Saw J.H."/>
            <person name="Jorgensen S.L."/>
            <person name="Zaremba-Niedzwiedzka K."/>
            <person name="Martijn J."/>
            <person name="Lind A.E."/>
            <person name="van Eijk R."/>
            <person name="Schleper C."/>
            <person name="Guy L."/>
            <person name="Ettema T.J."/>
        </authorList>
    </citation>
    <scope>NUCLEOTIDE SEQUENCE</scope>
</reference>
<evidence type="ECO:0000313" key="1">
    <source>
        <dbReference type="EMBL" id="KKN74531.1"/>
    </source>
</evidence>